<dbReference type="Pfam" id="PF01569">
    <property type="entry name" value="PAP2"/>
    <property type="match status" value="1"/>
</dbReference>
<sequence length="469" mass="48665">MFPSNPAPTRHNATRNEPARRWASVVGMSDEQRPTTSQGPQIRDPHAPVNLLRDFEPLDDLPGAPSTTGTAAGTSGNAGTTAGIPIGSTAAPRTPASYAPSASSPLRSLSDIADVADIDVSDTQDGLDISGTAGTAPVPGEARVDLRALDADGGRRGARRRRVDDDPLARRPRASSRVLCVVFGLLLVAAAFGVYWFGVHTETGQSFDDMVETYFAANVPGWFAGLLGAGSHVAVLVGSILFAAAAVVVAVVRRRWWLLGQLVAFGVLCFAASLLKDVLPRPFIIHTTIDAGNSAPSGHTILGVAAATALLFAVSRGWRWVAALVGGLWSVFVALSVVNGKWHRPSDALMAILLVGGVALFTLAFTRTSGMDATGKRRSSAGVQVVGSIAITGGAFACLYGAYVVWQVVPGLLMSAEWARSGAVAAAIILIAGATTLVFGLMLAMRQLTAAPLTKLGLVGAPPAPPKRR</sequence>
<feature type="compositionally biased region" description="Low complexity" evidence="1">
    <location>
        <begin position="62"/>
        <end position="105"/>
    </location>
</feature>
<keyword evidence="2" id="KW-1133">Transmembrane helix</keyword>
<protein>
    <submittedName>
        <fullName evidence="4">PAP2 family phosphoesterase</fullName>
    </submittedName>
</protein>
<keyword evidence="2" id="KW-0472">Membrane</keyword>
<dbReference type="SUPFAM" id="SSF48317">
    <property type="entry name" value="Acid phosphatase/Vanadium-dependent haloperoxidase"/>
    <property type="match status" value="1"/>
</dbReference>
<gene>
    <name evidence="4" type="ORF">Uis4E_2093</name>
</gene>
<dbReference type="EMBL" id="NMWT01000029">
    <property type="protein sequence ID" value="PLS26181.1"/>
    <property type="molecule type" value="Genomic_DNA"/>
</dbReference>
<dbReference type="InterPro" id="IPR036938">
    <property type="entry name" value="PAP2/HPO_sf"/>
</dbReference>
<dbReference type="SMART" id="SM00014">
    <property type="entry name" value="acidPPc"/>
    <property type="match status" value="1"/>
</dbReference>
<dbReference type="AlphaFoldDB" id="A0A2N5IW60"/>
<reference evidence="4 5" key="1">
    <citation type="submission" date="2017-07" db="EMBL/GenBank/DDBJ databases">
        <title>Bifidobacterium novel species.</title>
        <authorList>
            <person name="Lugli G.A."/>
            <person name="Milani C."/>
            <person name="Duranti S."/>
            <person name="Mangifesta M."/>
        </authorList>
    </citation>
    <scope>NUCLEOTIDE SEQUENCE [LARGE SCALE GENOMIC DNA]</scope>
    <source>
        <strain evidence="4 5">77</strain>
    </source>
</reference>
<feature type="transmembrane region" description="Helical" evidence="2">
    <location>
        <begin position="348"/>
        <end position="365"/>
    </location>
</feature>
<organism evidence="4 5">
    <name type="scientific">Bifidobacterium parmae</name>
    <dbReference type="NCBI Taxonomy" id="361854"/>
    <lineage>
        <taxon>Bacteria</taxon>
        <taxon>Bacillati</taxon>
        <taxon>Actinomycetota</taxon>
        <taxon>Actinomycetes</taxon>
        <taxon>Bifidobacteriales</taxon>
        <taxon>Bifidobacteriaceae</taxon>
        <taxon>Bifidobacterium</taxon>
    </lineage>
</organism>
<dbReference type="CDD" id="cd01610">
    <property type="entry name" value="PAP2_like"/>
    <property type="match status" value="1"/>
</dbReference>
<proteinExistence type="predicted"/>
<evidence type="ECO:0000313" key="5">
    <source>
        <dbReference type="Proteomes" id="UP000235034"/>
    </source>
</evidence>
<evidence type="ECO:0000313" key="4">
    <source>
        <dbReference type="EMBL" id="PLS26181.1"/>
    </source>
</evidence>
<comment type="caution">
    <text evidence="4">The sequence shown here is derived from an EMBL/GenBank/DDBJ whole genome shotgun (WGS) entry which is preliminary data.</text>
</comment>
<feature type="transmembrane region" description="Helical" evidence="2">
    <location>
        <begin position="321"/>
        <end position="342"/>
    </location>
</feature>
<feature type="transmembrane region" description="Helical" evidence="2">
    <location>
        <begin position="385"/>
        <end position="406"/>
    </location>
</feature>
<evidence type="ECO:0000256" key="2">
    <source>
        <dbReference type="SAM" id="Phobius"/>
    </source>
</evidence>
<feature type="region of interest" description="Disordered" evidence="1">
    <location>
        <begin position="1"/>
        <end position="105"/>
    </location>
</feature>
<dbReference type="Gene3D" id="1.20.144.10">
    <property type="entry name" value="Phosphatidic acid phosphatase type 2/haloperoxidase"/>
    <property type="match status" value="1"/>
</dbReference>
<name>A0A2N5IW60_9BIFI</name>
<feature type="transmembrane region" description="Helical" evidence="2">
    <location>
        <begin position="178"/>
        <end position="199"/>
    </location>
</feature>
<keyword evidence="2" id="KW-0812">Transmembrane</keyword>
<dbReference type="InterPro" id="IPR000326">
    <property type="entry name" value="PAP2/HPO"/>
</dbReference>
<feature type="domain" description="Phosphatidic acid phosphatase type 2/haloperoxidase" evidence="3">
    <location>
        <begin position="258"/>
        <end position="363"/>
    </location>
</feature>
<feature type="region of interest" description="Disordered" evidence="1">
    <location>
        <begin position="123"/>
        <end position="143"/>
    </location>
</feature>
<dbReference type="Proteomes" id="UP000235034">
    <property type="component" value="Unassembled WGS sequence"/>
</dbReference>
<feature type="transmembrane region" description="Helical" evidence="2">
    <location>
        <begin position="256"/>
        <end position="275"/>
    </location>
</feature>
<feature type="transmembrane region" description="Helical" evidence="2">
    <location>
        <begin position="418"/>
        <end position="445"/>
    </location>
</feature>
<keyword evidence="5" id="KW-1185">Reference proteome</keyword>
<evidence type="ECO:0000259" key="3">
    <source>
        <dbReference type="SMART" id="SM00014"/>
    </source>
</evidence>
<feature type="transmembrane region" description="Helical" evidence="2">
    <location>
        <begin position="219"/>
        <end position="249"/>
    </location>
</feature>
<evidence type="ECO:0000256" key="1">
    <source>
        <dbReference type="SAM" id="MobiDB-lite"/>
    </source>
</evidence>
<accession>A0A2N5IW60</accession>
<feature type="transmembrane region" description="Helical" evidence="2">
    <location>
        <begin position="295"/>
        <end position="314"/>
    </location>
</feature>